<comment type="caution">
    <text evidence="1">The sequence shown here is derived from an EMBL/GenBank/DDBJ whole genome shotgun (WGS) entry which is preliminary data.</text>
</comment>
<name>A0ABN7W3U1_GIGMA</name>
<proteinExistence type="predicted"/>
<keyword evidence="2" id="KW-1185">Reference proteome</keyword>
<evidence type="ECO:0000313" key="2">
    <source>
        <dbReference type="Proteomes" id="UP000789901"/>
    </source>
</evidence>
<organism evidence="1 2">
    <name type="scientific">Gigaspora margarita</name>
    <dbReference type="NCBI Taxonomy" id="4874"/>
    <lineage>
        <taxon>Eukaryota</taxon>
        <taxon>Fungi</taxon>
        <taxon>Fungi incertae sedis</taxon>
        <taxon>Mucoromycota</taxon>
        <taxon>Glomeromycotina</taxon>
        <taxon>Glomeromycetes</taxon>
        <taxon>Diversisporales</taxon>
        <taxon>Gigasporaceae</taxon>
        <taxon>Gigaspora</taxon>
    </lineage>
</organism>
<evidence type="ECO:0000313" key="1">
    <source>
        <dbReference type="EMBL" id="CAG8814638.1"/>
    </source>
</evidence>
<protein>
    <submittedName>
        <fullName evidence="1">26387_t:CDS:1</fullName>
    </submittedName>
</protein>
<dbReference type="Proteomes" id="UP000789901">
    <property type="component" value="Unassembled WGS sequence"/>
</dbReference>
<feature type="non-terminal residue" evidence="1">
    <location>
        <position position="1"/>
    </location>
</feature>
<accession>A0ABN7W3U1</accession>
<sequence>ASSKTYNKVGVFVTNPKDINNIEENINILKDWEFFGITHDSFQNYVSKTIEWYEKADTKLKSTFYTEERYNELKNQLRSLQNAKNKLAKSQPHEDIRNTEYMSCCIRGWLKDFFEHEYYREWAIRMINYQIKMDQYDGDEMENSILSEQLEIWDT</sequence>
<reference evidence="1 2" key="1">
    <citation type="submission" date="2021-06" db="EMBL/GenBank/DDBJ databases">
        <authorList>
            <person name="Kallberg Y."/>
            <person name="Tangrot J."/>
            <person name="Rosling A."/>
        </authorList>
    </citation>
    <scope>NUCLEOTIDE SEQUENCE [LARGE SCALE GENOMIC DNA]</scope>
    <source>
        <strain evidence="1 2">120-4 pot B 10/14</strain>
    </source>
</reference>
<dbReference type="EMBL" id="CAJVQB010029811">
    <property type="protein sequence ID" value="CAG8814638.1"/>
    <property type="molecule type" value="Genomic_DNA"/>
</dbReference>
<gene>
    <name evidence="1" type="ORF">GMARGA_LOCUS26097</name>
</gene>